<protein>
    <submittedName>
        <fullName evidence="2">Uncharacterized protein</fullName>
    </submittedName>
</protein>
<evidence type="ECO:0000256" key="1">
    <source>
        <dbReference type="SAM" id="MobiDB-lite"/>
    </source>
</evidence>
<proteinExistence type="predicted"/>
<sequence length="32" mass="3192">MADPVVGFGEVEKLSHSGLTEDSEAAGGEESG</sequence>
<organism evidence="2 4">
    <name type="scientific">Phytophthora fragariae</name>
    <dbReference type="NCBI Taxonomy" id="53985"/>
    <lineage>
        <taxon>Eukaryota</taxon>
        <taxon>Sar</taxon>
        <taxon>Stramenopiles</taxon>
        <taxon>Oomycota</taxon>
        <taxon>Peronosporomycetes</taxon>
        <taxon>Peronosporales</taxon>
        <taxon>Peronosporaceae</taxon>
        <taxon>Phytophthora</taxon>
    </lineage>
</organism>
<dbReference type="EMBL" id="QXFW01007198">
    <property type="protein sequence ID" value="KAE8957577.1"/>
    <property type="molecule type" value="Genomic_DNA"/>
</dbReference>
<evidence type="ECO:0000313" key="3">
    <source>
        <dbReference type="EMBL" id="KAE9199269.1"/>
    </source>
</evidence>
<evidence type="ECO:0000313" key="2">
    <source>
        <dbReference type="EMBL" id="KAE8957577.1"/>
    </source>
</evidence>
<evidence type="ECO:0000313" key="5">
    <source>
        <dbReference type="Proteomes" id="UP000476176"/>
    </source>
</evidence>
<accession>A0A6A3GM97</accession>
<gene>
    <name evidence="3" type="ORF">PF004_g19320</name>
    <name evidence="2" type="ORF">PF011_g31096</name>
</gene>
<comment type="caution">
    <text evidence="2">The sequence shown here is derived from an EMBL/GenBank/DDBJ whole genome shotgun (WGS) entry which is preliminary data.</text>
</comment>
<name>A0A6A3GM97_9STRA</name>
<reference evidence="4 5" key="1">
    <citation type="submission" date="2018-09" db="EMBL/GenBank/DDBJ databases">
        <title>Genomic investigation of the strawberry pathogen Phytophthora fragariae indicates pathogenicity is determined by transcriptional variation in three key races.</title>
        <authorList>
            <person name="Adams T.M."/>
            <person name="Armitage A.D."/>
            <person name="Sobczyk M.K."/>
            <person name="Bates H.J."/>
            <person name="Dunwell J.M."/>
            <person name="Nellist C.F."/>
            <person name="Harrison R.J."/>
        </authorList>
    </citation>
    <scope>NUCLEOTIDE SEQUENCE [LARGE SCALE GENOMIC DNA]</scope>
    <source>
        <strain evidence="3 5">BC-23</strain>
        <strain evidence="2 4">SCRP245</strain>
    </source>
</reference>
<evidence type="ECO:0000313" key="4">
    <source>
        <dbReference type="Proteomes" id="UP000460718"/>
    </source>
</evidence>
<dbReference type="EMBL" id="QXGC01001621">
    <property type="protein sequence ID" value="KAE9199269.1"/>
    <property type="molecule type" value="Genomic_DNA"/>
</dbReference>
<feature type="region of interest" description="Disordered" evidence="1">
    <location>
        <begin position="1"/>
        <end position="32"/>
    </location>
</feature>
<dbReference type="Proteomes" id="UP000476176">
    <property type="component" value="Unassembled WGS sequence"/>
</dbReference>
<dbReference type="AlphaFoldDB" id="A0A6A3GM97"/>
<dbReference type="Proteomes" id="UP000460718">
    <property type="component" value="Unassembled WGS sequence"/>
</dbReference>